<proteinExistence type="inferred from homology"/>
<dbReference type="InterPro" id="IPR018201">
    <property type="entry name" value="Ketoacyl_synth_AS"/>
</dbReference>
<dbReference type="InterPro" id="IPR014030">
    <property type="entry name" value="Ketoacyl_synth_N"/>
</dbReference>
<organism evidence="6 7">
    <name type="scientific">Sulfurirhabdus autotrophica</name>
    <dbReference type="NCBI Taxonomy" id="1706046"/>
    <lineage>
        <taxon>Bacteria</taxon>
        <taxon>Pseudomonadati</taxon>
        <taxon>Pseudomonadota</taxon>
        <taxon>Betaproteobacteria</taxon>
        <taxon>Nitrosomonadales</taxon>
        <taxon>Sulfuricellaceae</taxon>
        <taxon>Sulfurirhabdus</taxon>
    </lineage>
</organism>
<dbReference type="PANTHER" id="PTHR11712:SF336">
    <property type="entry name" value="3-OXOACYL-[ACYL-CARRIER-PROTEIN] SYNTHASE, MITOCHONDRIAL"/>
    <property type="match status" value="1"/>
</dbReference>
<dbReference type="InterPro" id="IPR014031">
    <property type="entry name" value="Ketoacyl_synth_C"/>
</dbReference>
<dbReference type="EMBL" id="SMCO01000008">
    <property type="protein sequence ID" value="TCV85831.1"/>
    <property type="molecule type" value="Genomic_DNA"/>
</dbReference>
<dbReference type="PANTHER" id="PTHR11712">
    <property type="entry name" value="POLYKETIDE SYNTHASE-RELATED"/>
    <property type="match status" value="1"/>
</dbReference>
<protein>
    <submittedName>
        <fullName evidence="6">3-oxoacyl-[acyl-carrier-protein] synthase II</fullName>
    </submittedName>
</protein>
<keyword evidence="7" id="KW-1185">Reference proteome</keyword>
<sequence>MGNGMLANIEVMGKMEKSLEAPYYDAQQKKVRVVVTGLGIVSPLGSDITQFWSRLCAGESGVAPATSFDTSSFASSLVAEVCDFDQVNTLGAKLSRRTDRVTQFGLLAALRAWSDSGFDVALGTTDDIGVCAGTSIGGLGTAFRTHDLVREGNLRRISPFTMSATFANALSGEISIALGVTGPSESISNGCSSTASAMVRAAELIRNGECRAVVVVGAEAPLHPTIFAAMEAGGMLAPDDGGRIRDLPRPFDARRCGIVMGEGAGSVILEDYSYAAQRGARIYGELVGSGASCDAYSMFKPREDGMLARLAIEKAIQTAGWNAHQVDYINACGLGTTDLDRVETHAIKMALGQDAGRIPISSVKGALGHAFAASGIFQIITSLLSIRDGIIPPTLHLSESDPECDLSYVRKMHQTPHLQRILVNSFGFGGKNVVLALAQVDR</sequence>
<evidence type="ECO:0000256" key="4">
    <source>
        <dbReference type="RuleBase" id="RU003694"/>
    </source>
</evidence>
<evidence type="ECO:0000313" key="6">
    <source>
        <dbReference type="EMBL" id="TCV85831.1"/>
    </source>
</evidence>
<comment type="similarity">
    <text evidence="2 4">Belongs to the thiolase-like superfamily. Beta-ketoacyl-ACP synthases family.</text>
</comment>
<dbReference type="InterPro" id="IPR000794">
    <property type="entry name" value="Beta-ketoacyl_synthase"/>
</dbReference>
<reference evidence="6 7" key="1">
    <citation type="submission" date="2019-03" db="EMBL/GenBank/DDBJ databases">
        <title>Genomic Encyclopedia of Type Strains, Phase IV (KMG-IV): sequencing the most valuable type-strain genomes for metagenomic binning, comparative biology and taxonomic classification.</title>
        <authorList>
            <person name="Goeker M."/>
        </authorList>
    </citation>
    <scope>NUCLEOTIDE SEQUENCE [LARGE SCALE GENOMIC DNA]</scope>
    <source>
        <strain evidence="6 7">DSM 100309</strain>
    </source>
</reference>
<dbReference type="Pfam" id="PF00109">
    <property type="entry name" value="ketoacyl-synt"/>
    <property type="match status" value="1"/>
</dbReference>
<dbReference type="NCBIfam" id="NF005589">
    <property type="entry name" value="PRK07314.1"/>
    <property type="match status" value="1"/>
</dbReference>
<dbReference type="PROSITE" id="PS00606">
    <property type="entry name" value="KS3_1"/>
    <property type="match status" value="1"/>
</dbReference>
<comment type="caution">
    <text evidence="6">The sequence shown here is derived from an EMBL/GenBank/DDBJ whole genome shotgun (WGS) entry which is preliminary data.</text>
</comment>
<dbReference type="GO" id="GO:0006633">
    <property type="term" value="P:fatty acid biosynthetic process"/>
    <property type="evidence" value="ECO:0007669"/>
    <property type="project" value="InterPro"/>
</dbReference>
<evidence type="ECO:0000259" key="5">
    <source>
        <dbReference type="PROSITE" id="PS52004"/>
    </source>
</evidence>
<evidence type="ECO:0000256" key="2">
    <source>
        <dbReference type="ARBA" id="ARBA00008467"/>
    </source>
</evidence>
<dbReference type="CDD" id="cd00834">
    <property type="entry name" value="KAS_I_II"/>
    <property type="match status" value="1"/>
</dbReference>
<gene>
    <name evidence="6" type="ORF">EDC63_10839</name>
</gene>
<dbReference type="Pfam" id="PF02801">
    <property type="entry name" value="Ketoacyl-synt_C"/>
    <property type="match status" value="1"/>
</dbReference>
<dbReference type="InterPro" id="IPR020841">
    <property type="entry name" value="PKS_Beta-ketoAc_synthase_dom"/>
</dbReference>
<name>A0A4R3Y3A3_9PROT</name>
<evidence type="ECO:0000256" key="1">
    <source>
        <dbReference type="ARBA" id="ARBA00005194"/>
    </source>
</evidence>
<evidence type="ECO:0000256" key="3">
    <source>
        <dbReference type="ARBA" id="ARBA00022679"/>
    </source>
</evidence>
<dbReference type="AlphaFoldDB" id="A0A4R3Y3A3"/>
<accession>A0A4R3Y3A3</accession>
<dbReference type="InterPro" id="IPR016039">
    <property type="entry name" value="Thiolase-like"/>
</dbReference>
<dbReference type="GO" id="GO:0004315">
    <property type="term" value="F:3-oxoacyl-[acyl-carrier-protein] synthase activity"/>
    <property type="evidence" value="ECO:0007669"/>
    <property type="project" value="InterPro"/>
</dbReference>
<dbReference type="Gene3D" id="3.40.47.10">
    <property type="match status" value="2"/>
</dbReference>
<dbReference type="PROSITE" id="PS52004">
    <property type="entry name" value="KS3_2"/>
    <property type="match status" value="1"/>
</dbReference>
<comment type="pathway">
    <text evidence="1">Lipid metabolism; fatty acid biosynthesis.</text>
</comment>
<keyword evidence="3 4" id="KW-0808">Transferase</keyword>
<evidence type="ECO:0000313" key="7">
    <source>
        <dbReference type="Proteomes" id="UP000295367"/>
    </source>
</evidence>
<feature type="domain" description="Ketosynthase family 3 (KS3)" evidence="5">
    <location>
        <begin position="30"/>
        <end position="439"/>
    </location>
</feature>
<dbReference type="Proteomes" id="UP000295367">
    <property type="component" value="Unassembled WGS sequence"/>
</dbReference>
<dbReference type="SMART" id="SM00825">
    <property type="entry name" value="PKS_KS"/>
    <property type="match status" value="1"/>
</dbReference>
<dbReference type="SUPFAM" id="SSF53901">
    <property type="entry name" value="Thiolase-like"/>
    <property type="match status" value="2"/>
</dbReference>